<proteinExistence type="predicted"/>
<evidence type="ECO:0000313" key="3">
    <source>
        <dbReference type="Proteomes" id="UP000094444"/>
    </source>
</evidence>
<protein>
    <submittedName>
        <fullName evidence="2">Uncharacterized protein</fullName>
    </submittedName>
</protein>
<keyword evidence="1" id="KW-0812">Transmembrane</keyword>
<keyword evidence="1" id="KW-0472">Membrane</keyword>
<evidence type="ECO:0000256" key="1">
    <source>
        <dbReference type="SAM" id="Phobius"/>
    </source>
</evidence>
<dbReference type="OrthoDB" id="2386090at2759"/>
<dbReference type="Proteomes" id="UP000094444">
    <property type="component" value="Unassembled WGS sequence"/>
</dbReference>
<sequence>MTRAVCREQFIRRASSAPAATKTKGPKFEIPPRTLVYHMGTPRIMFLGALKLTTIFVFGFFAVVIIPPFASADVPLWKPIGLAIIGSAPFLLIWYLTSPMVVWIHMSLPVKHRRLPQRYRRSKHVEDLFLDKPPAEAEFAITTMGAVLKPRVSHVKASDLKPERRRFGLVNYTRDTARENAQRKWWMFRAVGNFRIEDETTGSNTKWPWDTVARQIRQRALEEKTRRRA</sequence>
<accession>A0A2P5I0A4</accession>
<comment type="caution">
    <text evidence="2">The sequence shown here is derived from an EMBL/GenBank/DDBJ whole genome shotgun (WGS) entry which is preliminary data.</text>
</comment>
<feature type="transmembrane region" description="Helical" evidence="1">
    <location>
        <begin position="44"/>
        <end position="70"/>
    </location>
</feature>
<reference evidence="2" key="1">
    <citation type="submission" date="2017-09" db="EMBL/GenBank/DDBJ databases">
        <title>Polyketide synthases of a Diaporthe helianthi virulent isolate.</title>
        <authorList>
            <person name="Baroncelli R."/>
        </authorList>
    </citation>
    <scope>NUCLEOTIDE SEQUENCE [LARGE SCALE GENOMIC DNA]</scope>
    <source>
        <strain evidence="2">7/96</strain>
    </source>
</reference>
<dbReference type="EMBL" id="MAVT02000427">
    <property type="protein sequence ID" value="POS75924.1"/>
    <property type="molecule type" value="Genomic_DNA"/>
</dbReference>
<keyword evidence="1" id="KW-1133">Transmembrane helix</keyword>
<organism evidence="2 3">
    <name type="scientific">Diaporthe helianthi</name>
    <dbReference type="NCBI Taxonomy" id="158607"/>
    <lineage>
        <taxon>Eukaryota</taxon>
        <taxon>Fungi</taxon>
        <taxon>Dikarya</taxon>
        <taxon>Ascomycota</taxon>
        <taxon>Pezizomycotina</taxon>
        <taxon>Sordariomycetes</taxon>
        <taxon>Sordariomycetidae</taxon>
        <taxon>Diaporthales</taxon>
        <taxon>Diaporthaceae</taxon>
        <taxon>Diaporthe</taxon>
    </lineage>
</organism>
<name>A0A2P5I0A4_DIAHE</name>
<dbReference type="AlphaFoldDB" id="A0A2P5I0A4"/>
<keyword evidence="3" id="KW-1185">Reference proteome</keyword>
<evidence type="ECO:0000313" key="2">
    <source>
        <dbReference type="EMBL" id="POS75924.1"/>
    </source>
</evidence>
<feature type="transmembrane region" description="Helical" evidence="1">
    <location>
        <begin position="82"/>
        <end position="104"/>
    </location>
</feature>
<dbReference type="InParanoid" id="A0A2P5I0A4"/>
<gene>
    <name evidence="2" type="ORF">DHEL01_v205691</name>
</gene>